<name>A0AA43RKR2_9ACTN</name>
<proteinExistence type="predicted"/>
<keyword evidence="2" id="KW-1185">Reference proteome</keyword>
<dbReference type="EMBL" id="JAUMVS010000234">
    <property type="protein sequence ID" value="MDO4842611.1"/>
    <property type="molecule type" value="Genomic_DNA"/>
</dbReference>
<comment type="caution">
    <text evidence="1">The sequence shown here is derived from an EMBL/GenBank/DDBJ whole genome shotgun (WGS) entry which is preliminary data.</text>
</comment>
<evidence type="ECO:0000313" key="1">
    <source>
        <dbReference type="EMBL" id="MDO4842611.1"/>
    </source>
</evidence>
<dbReference type="AlphaFoldDB" id="A0AA43RKR2"/>
<reference evidence="1" key="1">
    <citation type="submission" date="2023-07" db="EMBL/GenBank/DDBJ databases">
        <title>Between Cages and Wild: Unraveling the Impact of Captivity on Animal Microbiomes and Antimicrobial Resistance.</title>
        <authorList>
            <person name="Schmartz G.P."/>
            <person name="Rehner J."/>
            <person name="Schuff M.J."/>
            <person name="Becker S.L."/>
            <person name="Kravczyk M."/>
            <person name="Gurevich A."/>
            <person name="Francke R."/>
            <person name="Mueller R."/>
            <person name="Keller V."/>
            <person name="Keller A."/>
        </authorList>
    </citation>
    <scope>NUCLEOTIDE SEQUENCE</scope>
    <source>
        <strain evidence="1">S12M_St_49</strain>
    </source>
</reference>
<evidence type="ECO:0000313" key="2">
    <source>
        <dbReference type="Proteomes" id="UP001168575"/>
    </source>
</evidence>
<feature type="non-terminal residue" evidence="1">
    <location>
        <position position="79"/>
    </location>
</feature>
<protein>
    <submittedName>
        <fullName evidence="1">Uncharacterized protein</fullName>
    </submittedName>
</protein>
<dbReference type="Proteomes" id="UP001168575">
    <property type="component" value="Unassembled WGS sequence"/>
</dbReference>
<sequence>MAAGITYFDTEPVERELYAVDSGYRSQGGFNLDTDGLSGQSHVPVLCPLFIDFKTRKAYVVNNLKVVEKADTGATSIKV</sequence>
<gene>
    <name evidence="1" type="ORF">Q3982_08065</name>
</gene>
<organism evidence="1 2">
    <name type="scientific">Phoenicibacter congonensis</name>
    <dbReference type="NCBI Taxonomy" id="1944646"/>
    <lineage>
        <taxon>Bacteria</taxon>
        <taxon>Bacillati</taxon>
        <taxon>Actinomycetota</taxon>
        <taxon>Coriobacteriia</taxon>
        <taxon>Eggerthellales</taxon>
        <taxon>Eggerthellaceae</taxon>
        <taxon>Phoenicibacter</taxon>
    </lineage>
</organism>
<accession>A0AA43RKR2</accession>